<dbReference type="Pfam" id="PF00583">
    <property type="entry name" value="Acetyltransf_1"/>
    <property type="match status" value="1"/>
</dbReference>
<evidence type="ECO:0000313" key="6">
    <source>
        <dbReference type="EMBL" id="SKA78904.1"/>
    </source>
</evidence>
<evidence type="ECO:0000256" key="1">
    <source>
        <dbReference type="ARBA" id="ARBA00005395"/>
    </source>
</evidence>
<evidence type="ECO:0000259" key="5">
    <source>
        <dbReference type="PROSITE" id="PS51186"/>
    </source>
</evidence>
<feature type="domain" description="N-acetyltransferase" evidence="5">
    <location>
        <begin position="8"/>
        <end position="152"/>
    </location>
</feature>
<accession>A0A1T4WNJ9</accession>
<dbReference type="RefSeq" id="WP_078716773.1">
    <property type="nucleotide sequence ID" value="NZ_FUYC01000003.1"/>
</dbReference>
<keyword evidence="4" id="KW-0012">Acyltransferase</keyword>
<dbReference type="PANTHER" id="PTHR43420">
    <property type="entry name" value="ACETYLTRANSFERASE"/>
    <property type="match status" value="1"/>
</dbReference>
<comment type="similarity">
    <text evidence="1">Belongs to the acetyltransferase family. RimI subfamily.</text>
</comment>
<dbReference type="STRING" id="1121449.SAMN02745704_01219"/>
<dbReference type="EMBL" id="FUYC01000003">
    <property type="protein sequence ID" value="SKA78904.1"/>
    <property type="molecule type" value="Genomic_DNA"/>
</dbReference>
<sequence>MNTNTNPLKPTELRVFDIPALMRLERRCFEYHWNESQYKLGLERGAFRIYGIKTDGRLVAYLAFSLIAGEMEILNLAVHPDFRRQGLAKILLRKLFSFCAARQTEAGFLDVKRSNAPAIALYQQFGFEQYGVRKRYYPDTKEDALLFRCSFLGHTTPA</sequence>
<evidence type="ECO:0000256" key="2">
    <source>
        <dbReference type="ARBA" id="ARBA00022490"/>
    </source>
</evidence>
<dbReference type="SUPFAM" id="SSF55729">
    <property type="entry name" value="Acyl-CoA N-acyltransferases (Nat)"/>
    <property type="match status" value="1"/>
</dbReference>
<gene>
    <name evidence="6" type="ORF">SAMN02745704_01219</name>
</gene>
<proteinExistence type="inferred from homology"/>
<dbReference type="InterPro" id="IPR000182">
    <property type="entry name" value="GNAT_dom"/>
</dbReference>
<evidence type="ECO:0000313" key="7">
    <source>
        <dbReference type="Proteomes" id="UP000190027"/>
    </source>
</evidence>
<dbReference type="InterPro" id="IPR006464">
    <property type="entry name" value="AcTrfase_RimI/Ard1"/>
</dbReference>
<name>A0A1T4WNJ9_9BACT</name>
<dbReference type="InterPro" id="IPR050680">
    <property type="entry name" value="YpeA/RimI_acetyltransf"/>
</dbReference>
<evidence type="ECO:0000256" key="3">
    <source>
        <dbReference type="ARBA" id="ARBA00022679"/>
    </source>
</evidence>
<dbReference type="CDD" id="cd04301">
    <property type="entry name" value="NAT_SF"/>
    <property type="match status" value="1"/>
</dbReference>
<dbReference type="PROSITE" id="PS51186">
    <property type="entry name" value="GNAT"/>
    <property type="match status" value="1"/>
</dbReference>
<protein>
    <submittedName>
        <fullName evidence="6">Ribosomal-protein-alanine N-acetyltransferase</fullName>
    </submittedName>
</protein>
<dbReference type="OrthoDB" id="529907at2"/>
<dbReference type="GO" id="GO:0008080">
    <property type="term" value="F:N-acetyltransferase activity"/>
    <property type="evidence" value="ECO:0007669"/>
    <property type="project" value="InterPro"/>
</dbReference>
<keyword evidence="3 6" id="KW-0808">Transferase</keyword>
<keyword evidence="2" id="KW-0963">Cytoplasm</keyword>
<dbReference type="NCBIfam" id="TIGR01575">
    <property type="entry name" value="rimI"/>
    <property type="match status" value="1"/>
</dbReference>
<dbReference type="InterPro" id="IPR016181">
    <property type="entry name" value="Acyl_CoA_acyltransferase"/>
</dbReference>
<evidence type="ECO:0000256" key="4">
    <source>
        <dbReference type="ARBA" id="ARBA00023315"/>
    </source>
</evidence>
<keyword evidence="7" id="KW-1185">Reference proteome</keyword>
<reference evidence="6 7" key="1">
    <citation type="submission" date="2017-02" db="EMBL/GenBank/DDBJ databases">
        <authorList>
            <person name="Peterson S.W."/>
        </authorList>
    </citation>
    <scope>NUCLEOTIDE SEQUENCE [LARGE SCALE GENOMIC DNA]</scope>
    <source>
        <strain evidence="6 7">DSM 16080</strain>
    </source>
</reference>
<dbReference type="AlphaFoldDB" id="A0A1T4WNJ9"/>
<dbReference type="Gene3D" id="3.40.630.30">
    <property type="match status" value="1"/>
</dbReference>
<organism evidence="6 7">
    <name type="scientific">Paucidesulfovibrio gracilis DSM 16080</name>
    <dbReference type="NCBI Taxonomy" id="1121449"/>
    <lineage>
        <taxon>Bacteria</taxon>
        <taxon>Pseudomonadati</taxon>
        <taxon>Thermodesulfobacteriota</taxon>
        <taxon>Desulfovibrionia</taxon>
        <taxon>Desulfovibrionales</taxon>
        <taxon>Desulfovibrionaceae</taxon>
        <taxon>Paucidesulfovibrio</taxon>
    </lineage>
</organism>
<dbReference type="Proteomes" id="UP000190027">
    <property type="component" value="Unassembled WGS sequence"/>
</dbReference>
<dbReference type="PANTHER" id="PTHR43420:SF44">
    <property type="entry name" value="ACETYLTRANSFERASE YPEA"/>
    <property type="match status" value="1"/>
</dbReference>